<evidence type="ECO:0000256" key="5">
    <source>
        <dbReference type="ARBA" id="ARBA00022966"/>
    </source>
</evidence>
<dbReference type="Pfam" id="PF07678">
    <property type="entry name" value="TED_complement"/>
    <property type="match status" value="1"/>
</dbReference>
<dbReference type="SMART" id="SM00104">
    <property type="entry name" value="ANATO"/>
    <property type="match status" value="1"/>
</dbReference>
<dbReference type="EMBL" id="JAPTMU010000106">
    <property type="protein sequence ID" value="KAJ4921748.1"/>
    <property type="molecule type" value="Genomic_DNA"/>
</dbReference>
<dbReference type="InterPro" id="IPR013783">
    <property type="entry name" value="Ig-like_fold"/>
</dbReference>
<dbReference type="PANTHER" id="PTHR11412">
    <property type="entry name" value="MACROGLOBULIN / COMPLEMENT"/>
    <property type="match status" value="1"/>
</dbReference>
<evidence type="ECO:0000256" key="9">
    <source>
        <dbReference type="ARBA" id="ARBA00023186"/>
    </source>
</evidence>
<dbReference type="InterPro" id="IPR036747">
    <property type="entry name" value="ASF1-like_sf"/>
</dbReference>
<dbReference type="Pfam" id="PF01821">
    <property type="entry name" value="ANATO"/>
    <property type="match status" value="1"/>
</dbReference>
<evidence type="ECO:0000313" key="14">
    <source>
        <dbReference type="EMBL" id="KAJ4921748.1"/>
    </source>
</evidence>
<dbReference type="InterPro" id="IPR019742">
    <property type="entry name" value="MacrogloblnA2_CS"/>
</dbReference>
<gene>
    <name evidence="14" type="ORF">JOQ06_016458</name>
</gene>
<dbReference type="Pfam" id="PF17789">
    <property type="entry name" value="MG4"/>
    <property type="match status" value="1"/>
</dbReference>
<name>A0AAD6F5S7_9TELE</name>
<sequence>MRKTLLWLLASLAFVSLTSLADGAPLQVMSAPNLLRVGTAENVFVECQDCTGADQTVHINVMNHPTKTKRLATASVTLTSADQFQKLIPTGDFSKDPSIKQYVYLQAQFPDRLLEKVVLVSFQSGYIFIQTDKTIYTPNSRVHFRMFAVTPRMEPVERDDANQNDASIDIEFVTPEGIITPLDPVSLKSGIHSGDYQLNEIVSTGVWKVVTKFHSNPQQSFSAEFEVKEYVLPSFEVKLNPTSPFFYVDDQELTVNIKAMYLFGQEVNGMAYVVFGVINDGHKKSFPSSLQRVQIERGEGAVKLKREHITSTFEHIEELVTKSIFVAVSVLTENGGEMVEAELRNIQIVTSPYTIHFKKTPKYFKPGMSFDVAVEVVNPDNTPAQGVAVVVEPGTVNGFTADNGMARLTINTGDPQLTITAKTKDPRISSARQASATMKALPYITKSKNYIHIGVDSAEVELGNNLKINLNLNRRESHHNDITYLIMSRGQLVQNGRYKTSGQVLISLIVPITKDMLPSFRIIAYYHTNGNEVVSDSVWVDVKDSCMGSLKLEPSRTATSYEPRKMFGLKVTGDPGAIVGLVAVDKGVYVLNNKHRLTQKKVWDIVEKYDTGCTPGGGKDGMSVFYDAGLLFESNTASGTPYRQELKCPAPSRRKRETTIMEVRTSLLSNYKEKLQRDCCLDGMRDTLLSYSCERRVEYIVDGEACAAAFLHCCRDMENQRADSKVESLQLARSEEDDNSYIDSNDIVSRTKFPESWLWSDITLPACPGQNPWLPYSAVRGEQLEVKAILHNYSDDPATVRVDLIEENNVCSSASKRGKYRQEVKMGGQTTRSVPFIIIPMKEGEFQIEVKAAVKDSSLNDGIMKILRVVPEGVLVKYPQIVILDPTKKGVDGKQEEFITAGIPKTNLVPNAPTWTDISVTGREQVSILVENAVSGSSMGSLIYQPSGCGEQNMIHMTLPLIAATYLDKTLQWETVGFQKRDEAIKHIKTGYNRQLSYRKNDGSFAVWPKHQSSSWLTAYVAKVFAMANNLVAVQSPHVCEAIKFLILNAQQPDGLFREVGRVIHGEMIGDVRGADSDASMTAFCLIAMQESRTICDDSVGSLPGSIDKAVAYLERRLPSLTNPYAVAMTSYAMANEHKMNREILYNFASPELNHWPTPKGRVYTLEATAYALLALVKIEAFEDARLVVRWFNKQQKVGGGYGSTQATMMVYQAISEYWSSAKEPEYDLNVDILLPGRAKPEKYHFNRDNHYATRTSKMVSLYYALPKQKESDCQKFNLSVQLIPGVSRTIAKYEMDKVLSDRGSLIIYLDKVSHTRPEEIIFRVHQKMKVGVLQPAAVSVYEYYEQTHCVQFYHPERKGGKLLRLCRDDECTCAEENCSMQKKEKISNDQRTAKACESTQTSKIDFVYKVKLERFEDGLSTDIYTMLVLKIIKEGTFDVGPLNKLRTFLSYPHCRESLDLVQGKTYLIMGTSGDVHRDDAHQTYQYVLGERTWIEYWPIEAECQADEHKPTCLGMEEMVQQYQHFGCRGASEESAMAKVQVLNVAVLDNPSPFGNPFQFEITFECMEDLPEDLEWKIIYVGSAESEEYDQVLDSVLVGPVPAGRHMFVFQADAPNTGLIPETDAVGVTVVLITCTYRGQEFIRIGYYVNNEYTDPELRENPPLKPDYAQLLRNILASNPRVTRFHINWEGSADKMEDGENVDPSPNISGMLPPSCLPGKMPPIGLMPENSMDCM</sequence>
<feature type="domain" description="NTR" evidence="13">
    <location>
        <begin position="1379"/>
        <end position="1528"/>
    </location>
</feature>
<dbReference type="SUPFAM" id="SSF48239">
    <property type="entry name" value="Terpenoid cyclases/Protein prenyltransferases"/>
    <property type="match status" value="1"/>
</dbReference>
<dbReference type="FunFam" id="2.60.40.1490:FF:000001">
    <property type="entry name" value="Histone chaperone ASF1"/>
    <property type="match status" value="1"/>
</dbReference>
<dbReference type="Gene3D" id="2.60.40.10">
    <property type="entry name" value="Immunoglobulins"/>
    <property type="match status" value="2"/>
</dbReference>
<dbReference type="SUPFAM" id="SSF50242">
    <property type="entry name" value="TIMP-like"/>
    <property type="match status" value="1"/>
</dbReference>
<protein>
    <recommendedName>
        <fullName evidence="16">Complement component c3a, duplicate 5</fullName>
    </recommendedName>
</protein>
<comment type="subcellular location">
    <subcellularLocation>
        <location evidence="1">Nucleus</location>
    </subcellularLocation>
    <subcellularLocation>
        <location evidence="2">Secreted</location>
    </subcellularLocation>
</comment>
<dbReference type="SUPFAM" id="SSF101546">
    <property type="entry name" value="ASF1-like"/>
    <property type="match status" value="1"/>
</dbReference>
<dbReference type="PANTHER" id="PTHR11412:SF81">
    <property type="entry name" value="COMPLEMENT C3"/>
    <property type="match status" value="1"/>
</dbReference>
<dbReference type="PROSITE" id="PS00477">
    <property type="entry name" value="ALPHA_2_MACROGLOBULIN"/>
    <property type="match status" value="1"/>
</dbReference>
<dbReference type="FunFam" id="2.60.40.1940:FF:000001">
    <property type="entry name" value="Complement component C3"/>
    <property type="match status" value="1"/>
</dbReference>
<dbReference type="InterPro" id="IPR041425">
    <property type="entry name" value="C3/4/5_MG1"/>
</dbReference>
<dbReference type="SMART" id="SM01419">
    <property type="entry name" value="Thiol-ester_cl"/>
    <property type="match status" value="1"/>
</dbReference>
<dbReference type="PROSITE" id="PS01178">
    <property type="entry name" value="ANAPHYLATOXIN_2"/>
    <property type="match status" value="1"/>
</dbReference>
<evidence type="ECO:0000256" key="10">
    <source>
        <dbReference type="ARBA" id="ARBA00023242"/>
    </source>
</evidence>
<dbReference type="Proteomes" id="UP001219934">
    <property type="component" value="Unassembled WGS sequence"/>
</dbReference>
<dbReference type="Pfam" id="PF00207">
    <property type="entry name" value="A2M"/>
    <property type="match status" value="1"/>
</dbReference>
<dbReference type="InterPro" id="IPR009048">
    <property type="entry name" value="A-macroglobulin_rcpt-bd"/>
</dbReference>
<dbReference type="CDD" id="cd03583">
    <property type="entry name" value="NTR_complement_C3"/>
    <property type="match status" value="1"/>
</dbReference>
<organism evidence="14 15">
    <name type="scientific">Pogonophryne albipinna</name>
    <dbReference type="NCBI Taxonomy" id="1090488"/>
    <lineage>
        <taxon>Eukaryota</taxon>
        <taxon>Metazoa</taxon>
        <taxon>Chordata</taxon>
        <taxon>Craniata</taxon>
        <taxon>Vertebrata</taxon>
        <taxon>Euteleostomi</taxon>
        <taxon>Actinopterygii</taxon>
        <taxon>Neopterygii</taxon>
        <taxon>Teleostei</taxon>
        <taxon>Neoteleostei</taxon>
        <taxon>Acanthomorphata</taxon>
        <taxon>Eupercaria</taxon>
        <taxon>Perciformes</taxon>
        <taxon>Notothenioidei</taxon>
        <taxon>Pogonophryne</taxon>
    </lineage>
</organism>
<dbReference type="InterPro" id="IPR040839">
    <property type="entry name" value="MG4"/>
</dbReference>
<dbReference type="Pfam" id="PF07703">
    <property type="entry name" value="A2M_BRD"/>
    <property type="match status" value="1"/>
</dbReference>
<dbReference type="Pfam" id="PF07677">
    <property type="entry name" value="A2M_recep"/>
    <property type="match status" value="1"/>
</dbReference>
<keyword evidence="6" id="KW-0805">Transcription regulation</keyword>
<keyword evidence="15" id="KW-1185">Reference proteome</keyword>
<dbReference type="SUPFAM" id="SSF47686">
    <property type="entry name" value="Anaphylotoxins (complement system)"/>
    <property type="match status" value="1"/>
</dbReference>
<dbReference type="Pfam" id="PF17791">
    <property type="entry name" value="MG3"/>
    <property type="match status" value="1"/>
</dbReference>
<dbReference type="InterPro" id="IPR050473">
    <property type="entry name" value="A2M/Complement_sys"/>
</dbReference>
<dbReference type="InterPro" id="IPR008930">
    <property type="entry name" value="Terpenoid_cyclase/PrenylTrfase"/>
</dbReference>
<dbReference type="InterPro" id="IPR001134">
    <property type="entry name" value="Netrin_domain"/>
</dbReference>
<dbReference type="InterPro" id="IPR000020">
    <property type="entry name" value="Anaphylatoxin/fibulin"/>
</dbReference>
<evidence type="ECO:0000256" key="6">
    <source>
        <dbReference type="ARBA" id="ARBA00023015"/>
    </source>
</evidence>
<dbReference type="SMART" id="SM01359">
    <property type="entry name" value="A2M_N_2"/>
    <property type="match status" value="1"/>
</dbReference>
<feature type="chain" id="PRO_5042272732" description="Complement component c3a, duplicate 5" evidence="11">
    <location>
        <begin position="24"/>
        <end position="1735"/>
    </location>
</feature>
<dbReference type="CDD" id="cd00017">
    <property type="entry name" value="ANATO"/>
    <property type="match status" value="1"/>
</dbReference>
<evidence type="ECO:0000256" key="8">
    <source>
        <dbReference type="ARBA" id="ARBA00023163"/>
    </source>
</evidence>
<evidence type="ECO:0008006" key="16">
    <source>
        <dbReference type="Google" id="ProtNLM"/>
    </source>
</evidence>
<dbReference type="Pfam" id="PF04729">
    <property type="entry name" value="ASF1_hist_chap"/>
    <property type="match status" value="1"/>
</dbReference>
<evidence type="ECO:0000256" key="4">
    <source>
        <dbReference type="ARBA" id="ARBA00022525"/>
    </source>
</evidence>
<dbReference type="InterPro" id="IPR018933">
    <property type="entry name" value="Netrin_module_non-TIMP"/>
</dbReference>
<dbReference type="InterPro" id="IPR018081">
    <property type="entry name" value="Anaphylatoxin_comp_syst"/>
</dbReference>
<comment type="caution">
    <text evidence="14">The sequence shown here is derived from an EMBL/GenBank/DDBJ whole genome shotgun (WGS) entry which is preliminary data.</text>
</comment>
<dbReference type="InterPro" id="IPR036595">
    <property type="entry name" value="A-macroglobulin_rcpt-bd_sf"/>
</dbReference>
<keyword evidence="9" id="KW-0143">Chaperone</keyword>
<dbReference type="InterPro" id="IPR001599">
    <property type="entry name" value="Macroglobln_a2"/>
</dbReference>
<dbReference type="SMART" id="SM00643">
    <property type="entry name" value="C345C"/>
    <property type="match status" value="1"/>
</dbReference>
<evidence type="ECO:0000259" key="12">
    <source>
        <dbReference type="PROSITE" id="PS01178"/>
    </source>
</evidence>
<dbReference type="InterPro" id="IPR041555">
    <property type="entry name" value="MG3"/>
</dbReference>
<dbReference type="Gene3D" id="2.60.120.1540">
    <property type="match status" value="1"/>
</dbReference>
<evidence type="ECO:0000256" key="1">
    <source>
        <dbReference type="ARBA" id="ARBA00004123"/>
    </source>
</evidence>
<keyword evidence="7" id="KW-1015">Disulfide bond</keyword>
<dbReference type="InterPro" id="IPR035815">
    <property type="entry name" value="NTR_complement_C3"/>
</dbReference>
<dbReference type="GO" id="GO:0005615">
    <property type="term" value="C:extracellular space"/>
    <property type="evidence" value="ECO:0007669"/>
    <property type="project" value="InterPro"/>
</dbReference>
<feature type="domain" description="Anaphylatoxin-like" evidence="12">
    <location>
        <begin position="679"/>
        <end position="714"/>
    </location>
</feature>
<comment type="similarity">
    <text evidence="3">Belongs to the ASF1 family.</text>
</comment>
<dbReference type="SUPFAM" id="SSF49410">
    <property type="entry name" value="Alpha-macroglobulin receptor domain"/>
    <property type="match status" value="1"/>
</dbReference>
<dbReference type="Pfam" id="PF01835">
    <property type="entry name" value="MG2"/>
    <property type="match status" value="1"/>
</dbReference>
<evidence type="ECO:0000256" key="7">
    <source>
        <dbReference type="ARBA" id="ARBA00023157"/>
    </source>
</evidence>
<dbReference type="InterPro" id="IPR011626">
    <property type="entry name" value="Alpha-macroglobulin_TED"/>
</dbReference>
<dbReference type="InterPro" id="IPR011625">
    <property type="entry name" value="A2M_N_BRD"/>
</dbReference>
<dbReference type="InterPro" id="IPR008993">
    <property type="entry name" value="TIMP-like_OB-fold"/>
</dbReference>
<keyword evidence="10" id="KW-0539">Nucleus</keyword>
<dbReference type="InterPro" id="IPR002890">
    <property type="entry name" value="MG2"/>
</dbReference>
<dbReference type="PROSITE" id="PS01177">
    <property type="entry name" value="ANAPHYLATOXIN_1"/>
    <property type="match status" value="1"/>
</dbReference>
<dbReference type="Pfam" id="PF01759">
    <property type="entry name" value="NTR"/>
    <property type="match status" value="1"/>
</dbReference>
<dbReference type="CDD" id="cd02896">
    <property type="entry name" value="complement_C3_C4_C5"/>
    <property type="match status" value="1"/>
</dbReference>
<keyword evidence="8" id="KW-0804">Transcription</keyword>
<dbReference type="Gene3D" id="6.20.50.160">
    <property type="match status" value="1"/>
</dbReference>
<dbReference type="InterPro" id="IPR006818">
    <property type="entry name" value="ASF1-like"/>
</dbReference>
<feature type="signal peptide" evidence="11">
    <location>
        <begin position="1"/>
        <end position="23"/>
    </location>
</feature>
<dbReference type="GO" id="GO:0006325">
    <property type="term" value="P:chromatin organization"/>
    <property type="evidence" value="ECO:0007669"/>
    <property type="project" value="InterPro"/>
</dbReference>
<dbReference type="Gene3D" id="2.60.40.1490">
    <property type="entry name" value="Histone chaperone ASF1-like"/>
    <property type="match status" value="1"/>
</dbReference>
<dbReference type="Gene3D" id="1.20.91.20">
    <property type="entry name" value="Anaphylotoxins (complement system)"/>
    <property type="match status" value="1"/>
</dbReference>
<dbReference type="PROSITE" id="PS50189">
    <property type="entry name" value="NTR"/>
    <property type="match status" value="1"/>
</dbReference>
<evidence type="ECO:0000313" key="15">
    <source>
        <dbReference type="Proteomes" id="UP001219934"/>
    </source>
</evidence>
<proteinExistence type="inferred from homology"/>
<evidence type="ECO:0000259" key="13">
    <source>
        <dbReference type="PROSITE" id="PS50189"/>
    </source>
</evidence>
<dbReference type="Gene3D" id="2.60.40.1940">
    <property type="match status" value="1"/>
</dbReference>
<evidence type="ECO:0000256" key="11">
    <source>
        <dbReference type="SAM" id="SignalP"/>
    </source>
</evidence>
<evidence type="ECO:0000256" key="3">
    <source>
        <dbReference type="ARBA" id="ARBA00006051"/>
    </source>
</evidence>
<dbReference type="Gene3D" id="2.60.40.690">
    <property type="entry name" value="Alpha-macroglobulin, receptor-binding domain"/>
    <property type="match status" value="1"/>
</dbReference>
<dbReference type="GO" id="GO:0005634">
    <property type="term" value="C:nucleus"/>
    <property type="evidence" value="ECO:0007669"/>
    <property type="project" value="UniProtKB-SubCell"/>
</dbReference>
<keyword evidence="11" id="KW-0732">Signal</keyword>
<dbReference type="FunFam" id="2.40.50.120:FF:000013">
    <property type="entry name" value="Complement C3"/>
    <property type="match status" value="1"/>
</dbReference>
<dbReference type="Gene3D" id="1.50.10.20">
    <property type="match status" value="1"/>
</dbReference>
<evidence type="ECO:0000256" key="2">
    <source>
        <dbReference type="ARBA" id="ARBA00004613"/>
    </source>
</evidence>
<dbReference type="FunFam" id="2.60.40.10:FF:000155">
    <property type="entry name" value="complement C3 isoform X1"/>
    <property type="match status" value="1"/>
</dbReference>
<dbReference type="Gene3D" id="2.40.50.120">
    <property type="match status" value="1"/>
</dbReference>
<dbReference type="Pfam" id="PF17790">
    <property type="entry name" value="MG1"/>
    <property type="match status" value="1"/>
</dbReference>
<dbReference type="SMART" id="SM01361">
    <property type="entry name" value="A2M_recep"/>
    <property type="match status" value="1"/>
</dbReference>
<dbReference type="InterPro" id="IPR047565">
    <property type="entry name" value="Alpha-macroglob_thiol-ester_cl"/>
</dbReference>
<dbReference type="GO" id="GO:0004866">
    <property type="term" value="F:endopeptidase inhibitor activity"/>
    <property type="evidence" value="ECO:0007669"/>
    <property type="project" value="InterPro"/>
</dbReference>
<keyword evidence="4" id="KW-0964">Secreted</keyword>
<accession>A0AAD6F5S7</accession>
<reference evidence="14" key="1">
    <citation type="submission" date="2022-11" db="EMBL/GenBank/DDBJ databases">
        <title>Chromosome-level genome of Pogonophryne albipinna.</title>
        <authorList>
            <person name="Jo E."/>
        </authorList>
    </citation>
    <scope>NUCLEOTIDE SEQUENCE</scope>
    <source>
        <strain evidence="14">SGF0006</strain>
        <tissue evidence="14">Muscle</tissue>
    </source>
</reference>
<dbReference type="Gene3D" id="2.60.40.1930">
    <property type="match status" value="3"/>
</dbReference>
<keyword evidence="5" id="KW-0882">Thioester bond</keyword>